<dbReference type="PANTHER" id="PTHR30537:SF5">
    <property type="entry name" value="HTH-TYPE TRANSCRIPTIONAL ACTIVATOR TTDR-RELATED"/>
    <property type="match status" value="1"/>
</dbReference>
<dbReference type="Gene3D" id="3.40.190.290">
    <property type="match status" value="1"/>
</dbReference>
<dbReference type="PROSITE" id="PS50931">
    <property type="entry name" value="HTH_LYSR"/>
    <property type="match status" value="1"/>
</dbReference>
<name>E6UZD5_VARPE</name>
<dbReference type="Pfam" id="PF00126">
    <property type="entry name" value="HTH_1"/>
    <property type="match status" value="1"/>
</dbReference>
<dbReference type="AlphaFoldDB" id="E6UZD5"/>
<keyword evidence="2" id="KW-0805">Transcription regulation</keyword>
<dbReference type="PRINTS" id="PR00039">
    <property type="entry name" value="HTHLYSR"/>
</dbReference>
<dbReference type="HOGENOM" id="CLU_039613_16_2_4"/>
<feature type="region of interest" description="Disordered" evidence="5">
    <location>
        <begin position="297"/>
        <end position="323"/>
    </location>
</feature>
<dbReference type="FunFam" id="1.10.10.10:FF:000001">
    <property type="entry name" value="LysR family transcriptional regulator"/>
    <property type="match status" value="1"/>
</dbReference>
<evidence type="ECO:0000256" key="3">
    <source>
        <dbReference type="ARBA" id="ARBA00023125"/>
    </source>
</evidence>
<evidence type="ECO:0000256" key="2">
    <source>
        <dbReference type="ARBA" id="ARBA00023015"/>
    </source>
</evidence>
<dbReference type="RefSeq" id="WP_013540882.1">
    <property type="nucleotide sequence ID" value="NC_014931.1"/>
</dbReference>
<evidence type="ECO:0000256" key="1">
    <source>
        <dbReference type="ARBA" id="ARBA00009437"/>
    </source>
</evidence>
<evidence type="ECO:0000313" key="7">
    <source>
        <dbReference type="EMBL" id="ADU36648.1"/>
    </source>
</evidence>
<dbReference type="SUPFAM" id="SSF53850">
    <property type="entry name" value="Periplasmic binding protein-like II"/>
    <property type="match status" value="1"/>
</dbReference>
<organism evidence="7 8">
    <name type="scientific">Variovorax paradoxus (strain EPS)</name>
    <dbReference type="NCBI Taxonomy" id="595537"/>
    <lineage>
        <taxon>Bacteria</taxon>
        <taxon>Pseudomonadati</taxon>
        <taxon>Pseudomonadota</taxon>
        <taxon>Betaproteobacteria</taxon>
        <taxon>Burkholderiales</taxon>
        <taxon>Comamonadaceae</taxon>
        <taxon>Variovorax</taxon>
    </lineage>
</organism>
<dbReference type="PANTHER" id="PTHR30537">
    <property type="entry name" value="HTH-TYPE TRANSCRIPTIONAL REGULATOR"/>
    <property type="match status" value="1"/>
</dbReference>
<evidence type="ECO:0000256" key="4">
    <source>
        <dbReference type="ARBA" id="ARBA00023163"/>
    </source>
</evidence>
<dbReference type="eggNOG" id="COG0583">
    <property type="taxonomic scope" value="Bacteria"/>
</dbReference>
<dbReference type="InterPro" id="IPR036390">
    <property type="entry name" value="WH_DNA-bd_sf"/>
</dbReference>
<evidence type="ECO:0000259" key="6">
    <source>
        <dbReference type="PROSITE" id="PS50931"/>
    </source>
</evidence>
<dbReference type="InterPro" id="IPR000847">
    <property type="entry name" value="LysR_HTH_N"/>
</dbReference>
<dbReference type="EMBL" id="CP002417">
    <property type="protein sequence ID" value="ADU36648.1"/>
    <property type="molecule type" value="Genomic_DNA"/>
</dbReference>
<keyword evidence="3" id="KW-0238">DNA-binding</keyword>
<proteinExistence type="inferred from homology"/>
<dbReference type="Pfam" id="PF03466">
    <property type="entry name" value="LysR_substrate"/>
    <property type="match status" value="1"/>
</dbReference>
<dbReference type="InterPro" id="IPR058163">
    <property type="entry name" value="LysR-type_TF_proteobact-type"/>
</dbReference>
<accession>E6UZD5</accession>
<protein>
    <submittedName>
        <fullName evidence="7">Transcriptional regulator, LysR family</fullName>
    </submittedName>
</protein>
<dbReference type="STRING" id="595537.Varpa_2448"/>
<comment type="similarity">
    <text evidence="1">Belongs to the LysR transcriptional regulatory family.</text>
</comment>
<dbReference type="GO" id="GO:0003700">
    <property type="term" value="F:DNA-binding transcription factor activity"/>
    <property type="evidence" value="ECO:0007669"/>
    <property type="project" value="InterPro"/>
</dbReference>
<feature type="domain" description="HTH lysR-type" evidence="6">
    <location>
        <begin position="1"/>
        <end position="59"/>
    </location>
</feature>
<dbReference type="Proteomes" id="UP000008917">
    <property type="component" value="Chromosome"/>
</dbReference>
<dbReference type="InterPro" id="IPR005119">
    <property type="entry name" value="LysR_subst-bd"/>
</dbReference>
<gene>
    <name evidence="7" type="ordered locus">Varpa_2448</name>
</gene>
<dbReference type="OrthoDB" id="9786526at2"/>
<reference evidence="7 8" key="2">
    <citation type="journal article" date="2013" name="Genome Announc.">
        <title>Genome of the Root-Associated Plant Growth-Promoting Bacterium Variovorax paradoxus Strain EPS.</title>
        <authorList>
            <person name="Han J.I."/>
            <person name="Spain J.C."/>
            <person name="Leadbetter J.R."/>
            <person name="Ovchinnikova G."/>
            <person name="Goodwin L.A."/>
            <person name="Han C.S."/>
            <person name="Woyke T."/>
            <person name="Davenport K.W."/>
            <person name="Orwin P.M."/>
        </authorList>
    </citation>
    <scope>NUCLEOTIDE SEQUENCE [LARGE SCALE GENOMIC DNA]</scope>
    <source>
        <strain evidence="7 8">EPS</strain>
    </source>
</reference>
<dbReference type="SUPFAM" id="SSF46785">
    <property type="entry name" value="Winged helix' DNA-binding domain"/>
    <property type="match status" value="1"/>
</dbReference>
<dbReference type="CDD" id="cd08422">
    <property type="entry name" value="PBP2_CrgA_like"/>
    <property type="match status" value="1"/>
</dbReference>
<evidence type="ECO:0000256" key="5">
    <source>
        <dbReference type="SAM" id="MobiDB-lite"/>
    </source>
</evidence>
<dbReference type="KEGG" id="vpe:Varpa_2448"/>
<feature type="compositionally biased region" description="Low complexity" evidence="5">
    <location>
        <begin position="307"/>
        <end position="323"/>
    </location>
</feature>
<sequence>MDTLRALSAFVHSVELGSLSGAARALDTTQPTISKLVAGLERSLGVRLMRRGATGLSLTEEGQRFHERARRVLEDYGDAVADAREQVQQPQGLLRVSAPVTMGQRHLNAMAMEFLRLYPDIELELVLDDRFVDPREERIDVSLRVGGALPPDLVAKHLGSWPRVLVASPDYIAARGKPRNPKDLLSHDYIRYAAGDDGVLLQGPEGAVTVPVRSRLRVNNAVAMLDSVLGGAGISLQPTWMVASHLADGSLVRVLARHTGPAQEVHLLYAPRRHQPLRVRVLVDFLAERVARLPGAMHHSTRTSKYASSASPSARNPAVFAAS</sequence>
<dbReference type="GO" id="GO:0003677">
    <property type="term" value="F:DNA binding"/>
    <property type="evidence" value="ECO:0007669"/>
    <property type="project" value="UniProtKB-KW"/>
</dbReference>
<dbReference type="Gene3D" id="1.10.10.10">
    <property type="entry name" value="Winged helix-like DNA-binding domain superfamily/Winged helix DNA-binding domain"/>
    <property type="match status" value="1"/>
</dbReference>
<keyword evidence="4" id="KW-0804">Transcription</keyword>
<dbReference type="InterPro" id="IPR036388">
    <property type="entry name" value="WH-like_DNA-bd_sf"/>
</dbReference>
<reference evidence="8" key="1">
    <citation type="submission" date="2010-12" db="EMBL/GenBank/DDBJ databases">
        <title>Complete sequence of Variovorax paradoxus EPS.</title>
        <authorList>
            <consortium name="US DOE Joint Genome Institute"/>
            <person name="Lucas S."/>
            <person name="Copeland A."/>
            <person name="Lapidus A."/>
            <person name="Cheng J.-F."/>
            <person name="Goodwin L."/>
            <person name="Pitluck S."/>
            <person name="Teshima H."/>
            <person name="Detter J.C."/>
            <person name="Han C."/>
            <person name="Tapia R."/>
            <person name="Land M."/>
            <person name="Hauser L."/>
            <person name="Kyrpides N."/>
            <person name="Ivanova N."/>
            <person name="Ovchinnikova G."/>
            <person name="Orwin P."/>
            <person name="Han J.-I.G."/>
            <person name="Woyke T."/>
        </authorList>
    </citation>
    <scope>NUCLEOTIDE SEQUENCE [LARGE SCALE GENOMIC DNA]</scope>
    <source>
        <strain evidence="8">EPS</strain>
    </source>
</reference>
<evidence type="ECO:0000313" key="8">
    <source>
        <dbReference type="Proteomes" id="UP000008917"/>
    </source>
</evidence>